<name>A0A382JMF9_9ZZZZ</name>
<reference evidence="1" key="1">
    <citation type="submission" date="2018-05" db="EMBL/GenBank/DDBJ databases">
        <authorList>
            <person name="Lanie J.A."/>
            <person name="Ng W.-L."/>
            <person name="Kazmierczak K.M."/>
            <person name="Andrzejewski T.M."/>
            <person name="Davidsen T.M."/>
            <person name="Wayne K.J."/>
            <person name="Tettelin H."/>
            <person name="Glass J.I."/>
            <person name="Rusch D."/>
            <person name="Podicherti R."/>
            <person name="Tsui H.-C.T."/>
            <person name="Winkler M.E."/>
        </authorList>
    </citation>
    <scope>NUCLEOTIDE SEQUENCE</scope>
</reference>
<dbReference type="PANTHER" id="PTHR34069">
    <property type="entry name" value="3-OXOACYL-[ACYL-CARRIER-PROTEIN] SYNTHASE 3"/>
    <property type="match status" value="1"/>
</dbReference>
<accession>A0A382JMF9</accession>
<protein>
    <recommendedName>
        <fullName evidence="2">Beta-ketoacyl-[acyl-carrier-protein] synthase III N-terminal domain-containing protein</fullName>
    </recommendedName>
</protein>
<dbReference type="InterPro" id="IPR016039">
    <property type="entry name" value="Thiolase-like"/>
</dbReference>
<dbReference type="GO" id="GO:0044550">
    <property type="term" value="P:secondary metabolite biosynthetic process"/>
    <property type="evidence" value="ECO:0007669"/>
    <property type="project" value="TreeGrafter"/>
</dbReference>
<dbReference type="EMBL" id="UINC01075090">
    <property type="protein sequence ID" value="SVC12936.1"/>
    <property type="molecule type" value="Genomic_DNA"/>
</dbReference>
<organism evidence="1">
    <name type="scientific">marine metagenome</name>
    <dbReference type="NCBI Taxonomy" id="408172"/>
    <lineage>
        <taxon>unclassified sequences</taxon>
        <taxon>metagenomes</taxon>
        <taxon>ecological metagenomes</taxon>
    </lineage>
</organism>
<evidence type="ECO:0008006" key="2">
    <source>
        <dbReference type="Google" id="ProtNLM"/>
    </source>
</evidence>
<dbReference type="GO" id="GO:0016746">
    <property type="term" value="F:acyltransferase activity"/>
    <property type="evidence" value="ECO:0007669"/>
    <property type="project" value="UniProtKB-KW"/>
</dbReference>
<dbReference type="PANTHER" id="PTHR34069:SF2">
    <property type="entry name" value="BETA-KETOACYL-[ACYL-CARRIER-PROTEIN] SYNTHASE III"/>
    <property type="match status" value="1"/>
</dbReference>
<gene>
    <name evidence="1" type="ORF">METZ01_LOCUS265790</name>
</gene>
<dbReference type="AlphaFoldDB" id="A0A382JMF9"/>
<feature type="non-terminal residue" evidence="1">
    <location>
        <position position="67"/>
    </location>
</feature>
<evidence type="ECO:0000313" key="1">
    <source>
        <dbReference type="EMBL" id="SVC12936.1"/>
    </source>
</evidence>
<dbReference type="Gene3D" id="3.40.47.10">
    <property type="match status" value="1"/>
</dbReference>
<sequence length="67" mass="7321">MVDTSDEWIQSRTGIKERRLVEKGEATSDMAANIANQLLEKSGKLPEDIDVIIIATCTPDMMVVATA</sequence>
<proteinExistence type="predicted"/>
<dbReference type="SUPFAM" id="SSF53901">
    <property type="entry name" value="Thiolase-like"/>
    <property type="match status" value="1"/>
</dbReference>